<evidence type="ECO:0000313" key="1">
    <source>
        <dbReference type="EMBL" id="JAD87571.1"/>
    </source>
</evidence>
<reference evidence="1" key="1">
    <citation type="submission" date="2014-09" db="EMBL/GenBank/DDBJ databases">
        <authorList>
            <person name="Magalhaes I.L.F."/>
            <person name="Oliveira U."/>
            <person name="Santos F.R."/>
            <person name="Vidigal T.H.D.A."/>
            <person name="Brescovit A.D."/>
            <person name="Santos A.J."/>
        </authorList>
    </citation>
    <scope>NUCLEOTIDE SEQUENCE</scope>
    <source>
        <tissue evidence="1">Shoot tissue taken approximately 20 cm above the soil surface</tissue>
    </source>
</reference>
<dbReference type="AlphaFoldDB" id="A0A0A9DIG0"/>
<reference evidence="1" key="2">
    <citation type="journal article" date="2015" name="Data Brief">
        <title>Shoot transcriptome of the giant reed, Arundo donax.</title>
        <authorList>
            <person name="Barrero R.A."/>
            <person name="Guerrero F.D."/>
            <person name="Moolhuijzen P."/>
            <person name="Goolsby J.A."/>
            <person name="Tidwell J."/>
            <person name="Bellgard S.E."/>
            <person name="Bellgard M.I."/>
        </authorList>
    </citation>
    <scope>NUCLEOTIDE SEQUENCE</scope>
    <source>
        <tissue evidence="1">Shoot tissue taken approximately 20 cm above the soil surface</tissue>
    </source>
</reference>
<organism evidence="1">
    <name type="scientific">Arundo donax</name>
    <name type="common">Giant reed</name>
    <name type="synonym">Donax arundinaceus</name>
    <dbReference type="NCBI Taxonomy" id="35708"/>
    <lineage>
        <taxon>Eukaryota</taxon>
        <taxon>Viridiplantae</taxon>
        <taxon>Streptophyta</taxon>
        <taxon>Embryophyta</taxon>
        <taxon>Tracheophyta</taxon>
        <taxon>Spermatophyta</taxon>
        <taxon>Magnoliopsida</taxon>
        <taxon>Liliopsida</taxon>
        <taxon>Poales</taxon>
        <taxon>Poaceae</taxon>
        <taxon>PACMAD clade</taxon>
        <taxon>Arundinoideae</taxon>
        <taxon>Arundineae</taxon>
        <taxon>Arundo</taxon>
    </lineage>
</organism>
<dbReference type="EMBL" id="GBRH01210324">
    <property type="protein sequence ID" value="JAD87571.1"/>
    <property type="molecule type" value="Transcribed_RNA"/>
</dbReference>
<name>A0A0A9DIG0_ARUDO</name>
<proteinExistence type="predicted"/>
<protein>
    <submittedName>
        <fullName evidence="1">Uncharacterized protein</fullName>
    </submittedName>
</protein>
<accession>A0A0A9DIG0</accession>
<sequence>MLGDKVGLLGLRLRLRRRRPRGRLALVVAAAAAALGLRRRVVMVEGVGDEQHGGVRATALHLLPRRAPLGAAATVVTPDARNRITEQAKLTKPN</sequence>